<evidence type="ECO:0000256" key="6">
    <source>
        <dbReference type="ARBA" id="ARBA00011738"/>
    </source>
</evidence>
<keyword evidence="20" id="KW-0223">Dioxygenase</keyword>
<dbReference type="CDD" id="cd00054">
    <property type="entry name" value="EGF_CA"/>
    <property type="match status" value="1"/>
</dbReference>
<evidence type="ECO:0000256" key="23">
    <source>
        <dbReference type="ARBA" id="ARBA00023098"/>
    </source>
</evidence>
<keyword evidence="22 35" id="KW-0408">Iron</keyword>
<evidence type="ECO:0000256" key="12">
    <source>
        <dbReference type="ARBA" id="ARBA00022559"/>
    </source>
</evidence>
<comment type="subunit">
    <text evidence="6">Homodimer.</text>
</comment>
<keyword evidence="27" id="KW-0325">Glycoprotein</keyword>
<evidence type="ECO:0000256" key="20">
    <source>
        <dbReference type="ARBA" id="ARBA00022964"/>
    </source>
</evidence>
<dbReference type="InterPro" id="IPR000742">
    <property type="entry name" value="EGF"/>
</dbReference>
<comment type="catalytic activity">
    <reaction evidence="33">
        <text>(9Z,12Z)-octadecadienoate + AH2 + O2 = (13S)-hydroxy-(9Z,11E)-octadecadienoate + A + H2O</text>
        <dbReference type="Rhea" id="RHEA:75451"/>
        <dbReference type="ChEBI" id="CHEBI:13193"/>
        <dbReference type="ChEBI" id="CHEBI:15377"/>
        <dbReference type="ChEBI" id="CHEBI:15379"/>
        <dbReference type="ChEBI" id="CHEBI:17499"/>
        <dbReference type="ChEBI" id="CHEBI:30245"/>
        <dbReference type="ChEBI" id="CHEBI:90850"/>
    </reaction>
    <physiologicalReaction direction="left-to-right" evidence="33">
        <dbReference type="Rhea" id="RHEA:75452"/>
    </physiologicalReaction>
</comment>
<dbReference type="GO" id="GO:0020037">
    <property type="term" value="F:heme binding"/>
    <property type="evidence" value="ECO:0007669"/>
    <property type="project" value="InterPro"/>
</dbReference>
<evidence type="ECO:0000256" key="11">
    <source>
        <dbReference type="ARBA" id="ARBA00022536"/>
    </source>
</evidence>
<dbReference type="AlphaFoldDB" id="H3C1G5"/>
<keyword evidence="9" id="KW-0644">Prostaglandin metabolism</keyword>
<dbReference type="InParanoid" id="H3C1G5"/>
<keyword evidence="18" id="KW-0276">Fatty acid metabolism</keyword>
<comment type="catalytic activity">
    <reaction evidence="32">
        <text>(9Z,12Z)-octadecadienoate + AH2 + O2 = (9R)-hydroxy-(10E,12Z)-octadecadienoate + A + H2O</text>
        <dbReference type="Rhea" id="RHEA:75447"/>
        <dbReference type="ChEBI" id="CHEBI:13193"/>
        <dbReference type="ChEBI" id="CHEBI:15377"/>
        <dbReference type="ChEBI" id="CHEBI:15379"/>
        <dbReference type="ChEBI" id="CHEBI:17499"/>
        <dbReference type="ChEBI" id="CHEBI:30245"/>
        <dbReference type="ChEBI" id="CHEBI:77895"/>
    </reaction>
    <physiologicalReaction direction="left-to-right" evidence="32">
        <dbReference type="Rhea" id="RHEA:75448"/>
    </physiologicalReaction>
</comment>
<dbReference type="InterPro" id="IPR019791">
    <property type="entry name" value="Haem_peroxidase_animal"/>
</dbReference>
<evidence type="ECO:0000256" key="14">
    <source>
        <dbReference type="ARBA" id="ARBA00022617"/>
    </source>
</evidence>
<dbReference type="PROSITE" id="PS50026">
    <property type="entry name" value="EGF_3"/>
    <property type="match status" value="1"/>
</dbReference>
<reference evidence="38" key="3">
    <citation type="submission" date="2025-09" db="UniProtKB">
        <authorList>
            <consortium name="Ensembl"/>
        </authorList>
    </citation>
    <scope>IDENTIFICATION</scope>
</reference>
<accession>H3C1G5</accession>
<dbReference type="Pfam" id="PF03098">
    <property type="entry name" value="An_peroxidase"/>
    <property type="match status" value="1"/>
</dbReference>
<evidence type="ECO:0000256" key="10">
    <source>
        <dbReference type="ARBA" id="ARBA00022516"/>
    </source>
</evidence>
<evidence type="ECO:0000313" key="38">
    <source>
        <dbReference type="Ensembl" id="ENSTNIP00000002081.1"/>
    </source>
</evidence>
<dbReference type="Ensembl" id="ENSTNIT00000000363.1">
    <property type="protein sequence ID" value="ENSTNIP00000002081.1"/>
    <property type="gene ID" value="ENSTNIG00000001299.1"/>
</dbReference>
<dbReference type="GO" id="GO:0016702">
    <property type="term" value="F:oxidoreductase activity, acting on single donors with incorporation of molecular oxygen, incorporation of two atoms of oxygen"/>
    <property type="evidence" value="ECO:0007669"/>
    <property type="project" value="TreeGrafter"/>
</dbReference>
<keyword evidence="39" id="KW-1185">Reference proteome</keyword>
<evidence type="ECO:0000256" key="8">
    <source>
        <dbReference type="ARBA" id="ARBA00020404"/>
    </source>
</evidence>
<dbReference type="STRING" id="99883.ENSTNIP00000002081"/>
<evidence type="ECO:0000256" key="17">
    <source>
        <dbReference type="ARBA" id="ARBA00022824"/>
    </source>
</evidence>
<dbReference type="Gene3D" id="1.10.640.10">
    <property type="entry name" value="Haem peroxidase domain superfamily, animal type"/>
    <property type="match status" value="2"/>
</dbReference>
<keyword evidence="13" id="KW-0643">Prostaglandin biosynthesis</keyword>
<dbReference type="EC" id="1.14.99.1" evidence="7"/>
<evidence type="ECO:0000256" key="29">
    <source>
        <dbReference type="ARBA" id="ARBA00031794"/>
    </source>
</evidence>
<dbReference type="SUPFAM" id="SSF48113">
    <property type="entry name" value="Heme-dependent peroxidases"/>
    <property type="match status" value="1"/>
</dbReference>
<name>H3C1G5_TETNG</name>
<evidence type="ECO:0000256" key="32">
    <source>
        <dbReference type="ARBA" id="ARBA00036313"/>
    </source>
</evidence>
<evidence type="ECO:0000256" key="9">
    <source>
        <dbReference type="ARBA" id="ARBA00022501"/>
    </source>
</evidence>
<reference evidence="39" key="1">
    <citation type="journal article" date="2004" name="Nature">
        <title>Genome duplication in the teleost fish Tetraodon nigroviridis reveals the early vertebrate proto-karyotype.</title>
        <authorList>
            <person name="Jaillon O."/>
            <person name="Aury J.-M."/>
            <person name="Brunet F."/>
            <person name="Petit J.-L."/>
            <person name="Stange-Thomann N."/>
            <person name="Mauceli E."/>
            <person name="Bouneau L."/>
            <person name="Fischer C."/>
            <person name="Ozouf-Costaz C."/>
            <person name="Bernot A."/>
            <person name="Nicaud S."/>
            <person name="Jaffe D."/>
            <person name="Fisher S."/>
            <person name="Lutfalla G."/>
            <person name="Dossat C."/>
            <person name="Segurens B."/>
            <person name="Dasilva C."/>
            <person name="Salanoubat M."/>
            <person name="Levy M."/>
            <person name="Boudet N."/>
            <person name="Castellano S."/>
            <person name="Anthouard V."/>
            <person name="Jubin C."/>
            <person name="Castelli V."/>
            <person name="Katinka M."/>
            <person name="Vacherie B."/>
            <person name="Biemont C."/>
            <person name="Skalli Z."/>
            <person name="Cattolico L."/>
            <person name="Poulain J."/>
            <person name="De Berardinis V."/>
            <person name="Cruaud C."/>
            <person name="Duprat S."/>
            <person name="Brottier P."/>
            <person name="Coutanceau J.-P."/>
            <person name="Gouzy J."/>
            <person name="Parra G."/>
            <person name="Lardier G."/>
            <person name="Chapple C."/>
            <person name="McKernan K.J."/>
            <person name="McEwan P."/>
            <person name="Bosak S."/>
            <person name="Kellis M."/>
            <person name="Volff J.-N."/>
            <person name="Guigo R."/>
            <person name="Zody M.C."/>
            <person name="Mesirov J."/>
            <person name="Lindblad-Toh K."/>
            <person name="Birren B."/>
            <person name="Nusbaum C."/>
            <person name="Kahn D."/>
            <person name="Robinson-Rechavi M."/>
            <person name="Laudet V."/>
            <person name="Schachter V."/>
            <person name="Quetier F."/>
            <person name="Saurin W."/>
            <person name="Scarpelli C."/>
            <person name="Wincker P."/>
            <person name="Lander E.S."/>
            <person name="Weissenbach J."/>
            <person name="Roest Crollius H."/>
        </authorList>
    </citation>
    <scope>NUCLEOTIDE SEQUENCE [LARGE SCALE GENOMIC DNA]</scope>
</reference>
<feature type="binding site" description="axial binding residue" evidence="35">
    <location>
        <position position="137"/>
    </location>
    <ligand>
        <name>heme b</name>
        <dbReference type="ChEBI" id="CHEBI:60344"/>
    </ligand>
    <ligandPart>
        <name>Fe</name>
        <dbReference type="ChEBI" id="CHEBI:18248"/>
    </ligandPart>
</feature>
<keyword evidence="10" id="KW-0444">Lipid biosynthesis</keyword>
<dbReference type="FunFam" id="2.10.25.10:FF:000235">
    <property type="entry name" value="Prostaglandin G/H synthase 2"/>
    <property type="match status" value="1"/>
</dbReference>
<evidence type="ECO:0000256" key="31">
    <source>
        <dbReference type="ARBA" id="ARBA00035976"/>
    </source>
</evidence>
<evidence type="ECO:0000256" key="5">
    <source>
        <dbReference type="ARBA" id="ARBA00008928"/>
    </source>
</evidence>
<dbReference type="Gene3D" id="2.10.25.10">
    <property type="entry name" value="Laminin"/>
    <property type="match status" value="1"/>
</dbReference>
<comment type="subcellular location">
    <subcellularLocation>
        <location evidence="3">Endoplasmic reticulum membrane</location>
    </subcellularLocation>
    <subcellularLocation>
        <location evidence="2">Microsome membrane</location>
    </subcellularLocation>
</comment>
<evidence type="ECO:0000256" key="30">
    <source>
        <dbReference type="ARBA" id="ARBA00033143"/>
    </source>
</evidence>
<keyword evidence="19" id="KW-0492">Microsome</keyword>
<keyword evidence="17" id="KW-0256">Endoplasmic reticulum</keyword>
<keyword evidence="16" id="KW-0732">Signal</keyword>
<comment type="cofactor">
    <cofactor evidence="1">
        <name>heme b</name>
        <dbReference type="ChEBI" id="CHEBI:60344"/>
    </cofactor>
</comment>
<keyword evidence="23" id="KW-0443">Lipid metabolism</keyword>
<evidence type="ECO:0000256" key="21">
    <source>
        <dbReference type="ARBA" id="ARBA00023002"/>
    </source>
</evidence>
<evidence type="ECO:0000256" key="1">
    <source>
        <dbReference type="ARBA" id="ARBA00001970"/>
    </source>
</evidence>
<dbReference type="GO" id="GO:0006979">
    <property type="term" value="P:response to oxidative stress"/>
    <property type="evidence" value="ECO:0007669"/>
    <property type="project" value="InterPro"/>
</dbReference>
<protein>
    <recommendedName>
        <fullName evidence="8">Prostaglandin G/H synthase 1</fullName>
        <ecNumber evidence="7">1.14.99.1</ecNumber>
    </recommendedName>
    <alternativeName>
        <fullName evidence="28">Cyclooxygenase-1</fullName>
    </alternativeName>
    <alternativeName>
        <fullName evidence="29">Prostaglandin H2 synthase 1</fullName>
    </alternativeName>
    <alternativeName>
        <fullName evidence="30">Prostaglandin-endoperoxide synthase 1</fullName>
    </alternativeName>
</protein>
<feature type="domain" description="EGF-like" evidence="37">
    <location>
        <begin position="1"/>
        <end position="38"/>
    </location>
</feature>
<sequence>VNPCCYYPCQNRGVCVRYGTDQYKCDCTRTGYSGVNCTDPGFWAKVHTMLKPSPQVQDYILRHFEKFWDYVNNSPLRDTFMRIVLTGETIKIIIEEYVQQLSGYFFKLKFDPTLLFKEQFQYSNRIAVEFDHLYHWHSLLPDSYLIDGDEISATGFVFNGSVLANYGVEKMVDSFSRQIAGQIGGGQNFHESIIRVIRSLLHHGREVRLQPFNEYRKKFDQKPYESFSELTDNEEIAKGLEEAYGDIDALEFFPGIMLEKTSPGHIFGESMFQMGAPFSLKGLMGNAICSPEYWKPSTFGGETGFNIIKTATLEKLVCLNTKWCPYVSFRVP</sequence>
<evidence type="ECO:0000256" key="25">
    <source>
        <dbReference type="ARBA" id="ARBA00023157"/>
    </source>
</evidence>
<evidence type="ECO:0000256" key="13">
    <source>
        <dbReference type="ARBA" id="ARBA00022585"/>
    </source>
</evidence>
<dbReference type="GeneTree" id="ENSGT00390000010743"/>
<keyword evidence="12" id="KW-0575">Peroxidase</keyword>
<dbReference type="GO" id="GO:0005789">
    <property type="term" value="C:endoplasmic reticulum membrane"/>
    <property type="evidence" value="ECO:0007669"/>
    <property type="project" value="UniProtKB-SubCell"/>
</dbReference>
<evidence type="ECO:0000256" key="36">
    <source>
        <dbReference type="PROSITE-ProRule" id="PRU00076"/>
    </source>
</evidence>
<evidence type="ECO:0000256" key="4">
    <source>
        <dbReference type="ARBA" id="ARBA00004702"/>
    </source>
</evidence>
<dbReference type="Proteomes" id="UP000007303">
    <property type="component" value="Unassembled WGS sequence"/>
</dbReference>
<keyword evidence="21" id="KW-0560">Oxidoreductase</keyword>
<keyword evidence="15 35" id="KW-0479">Metal-binding</keyword>
<evidence type="ECO:0000256" key="26">
    <source>
        <dbReference type="ARBA" id="ARBA00023160"/>
    </source>
</evidence>
<evidence type="ECO:0000256" key="2">
    <source>
        <dbReference type="ARBA" id="ARBA00004524"/>
    </source>
</evidence>
<evidence type="ECO:0000256" key="33">
    <source>
        <dbReference type="ARBA" id="ARBA00036358"/>
    </source>
</evidence>
<dbReference type="PANTHER" id="PTHR11903">
    <property type="entry name" value="PROSTAGLANDIN G/H SYNTHASE"/>
    <property type="match status" value="1"/>
</dbReference>
<reference evidence="38" key="2">
    <citation type="submission" date="2025-08" db="UniProtKB">
        <authorList>
            <consortium name="Ensembl"/>
        </authorList>
    </citation>
    <scope>IDENTIFICATION</scope>
</reference>
<dbReference type="Pfam" id="PF00008">
    <property type="entry name" value="EGF"/>
    <property type="match status" value="1"/>
</dbReference>
<evidence type="ECO:0000256" key="19">
    <source>
        <dbReference type="ARBA" id="ARBA00022848"/>
    </source>
</evidence>
<evidence type="ECO:0000259" key="37">
    <source>
        <dbReference type="PROSITE" id="PS50026"/>
    </source>
</evidence>
<evidence type="ECO:0000256" key="28">
    <source>
        <dbReference type="ARBA" id="ARBA00031217"/>
    </source>
</evidence>
<comment type="catalytic activity">
    <reaction evidence="34">
        <text>(9Z,12Z)-octadecadienoate + AH2 + O2 = (13R)-hydroxy-(9Z,11E)-octadecadienoate + A + H2O</text>
        <dbReference type="Rhea" id="RHEA:75455"/>
        <dbReference type="ChEBI" id="CHEBI:13193"/>
        <dbReference type="ChEBI" id="CHEBI:15377"/>
        <dbReference type="ChEBI" id="CHEBI:15379"/>
        <dbReference type="ChEBI" id="CHEBI:17499"/>
        <dbReference type="ChEBI" id="CHEBI:30245"/>
        <dbReference type="ChEBI" id="CHEBI:136655"/>
    </reaction>
    <physiologicalReaction direction="left-to-right" evidence="34">
        <dbReference type="Rhea" id="RHEA:75456"/>
    </physiologicalReaction>
</comment>
<comment type="pathway">
    <text evidence="4">Lipid metabolism; prostaglandin biosynthesis.</text>
</comment>
<dbReference type="InterPro" id="IPR050783">
    <property type="entry name" value="Oxylipin_biosynth_metab"/>
</dbReference>
<dbReference type="GO" id="GO:0004601">
    <property type="term" value="F:peroxidase activity"/>
    <property type="evidence" value="ECO:0007669"/>
    <property type="project" value="UniProtKB-KW"/>
</dbReference>
<evidence type="ECO:0000313" key="39">
    <source>
        <dbReference type="Proteomes" id="UP000007303"/>
    </source>
</evidence>
<proteinExistence type="inferred from homology"/>
<dbReference type="GO" id="GO:0043005">
    <property type="term" value="C:neuron projection"/>
    <property type="evidence" value="ECO:0007669"/>
    <property type="project" value="TreeGrafter"/>
</dbReference>
<dbReference type="SUPFAM" id="SSF57196">
    <property type="entry name" value="EGF/Laminin"/>
    <property type="match status" value="1"/>
</dbReference>
<evidence type="ECO:0000256" key="7">
    <source>
        <dbReference type="ARBA" id="ARBA00012440"/>
    </source>
</evidence>
<dbReference type="PANTHER" id="PTHR11903:SF6">
    <property type="entry name" value="PROSTAGLANDIN G_H SYNTHASE 1"/>
    <property type="match status" value="1"/>
</dbReference>
<keyword evidence="26" id="KW-0275">Fatty acid biosynthesis</keyword>
<evidence type="ECO:0000256" key="22">
    <source>
        <dbReference type="ARBA" id="ARBA00023004"/>
    </source>
</evidence>
<dbReference type="PROSITE" id="PS50292">
    <property type="entry name" value="PEROXIDASE_3"/>
    <property type="match status" value="1"/>
</dbReference>
<dbReference type="InterPro" id="IPR010255">
    <property type="entry name" value="Haem_peroxidase_sf"/>
</dbReference>
<dbReference type="UniPathway" id="UPA00662"/>
<evidence type="ECO:0000256" key="34">
    <source>
        <dbReference type="ARBA" id="ARBA00036409"/>
    </source>
</evidence>
<keyword evidence="14 35" id="KW-0349">Heme</keyword>
<evidence type="ECO:0000256" key="24">
    <source>
        <dbReference type="ARBA" id="ARBA00023136"/>
    </source>
</evidence>
<keyword evidence="11 36" id="KW-0245">EGF-like domain</keyword>
<evidence type="ECO:0000256" key="35">
    <source>
        <dbReference type="PIRSR" id="PIRSR619791-2"/>
    </source>
</evidence>
<evidence type="ECO:0000256" key="16">
    <source>
        <dbReference type="ARBA" id="ARBA00022729"/>
    </source>
</evidence>
<dbReference type="HOGENOM" id="CLU_663842_0_0_1"/>
<evidence type="ECO:0000256" key="3">
    <source>
        <dbReference type="ARBA" id="ARBA00004586"/>
    </source>
</evidence>
<dbReference type="PRINTS" id="PR00457">
    <property type="entry name" value="ANPEROXIDASE"/>
</dbReference>
<comment type="catalytic activity">
    <reaction evidence="31">
        <text>(9Z,12Z)-octadecadienoate + AH2 + O2 = (9S)-hydroxy-(10E,12Z)-octadecadienoate + A + H2O</text>
        <dbReference type="Rhea" id="RHEA:75459"/>
        <dbReference type="ChEBI" id="CHEBI:13193"/>
        <dbReference type="ChEBI" id="CHEBI:15377"/>
        <dbReference type="ChEBI" id="CHEBI:15379"/>
        <dbReference type="ChEBI" id="CHEBI:17499"/>
        <dbReference type="ChEBI" id="CHEBI:30245"/>
        <dbReference type="ChEBI" id="CHEBI:77852"/>
    </reaction>
    <physiologicalReaction direction="left-to-right" evidence="31">
        <dbReference type="Rhea" id="RHEA:75460"/>
    </physiologicalReaction>
</comment>
<evidence type="ECO:0000256" key="18">
    <source>
        <dbReference type="ARBA" id="ARBA00022832"/>
    </source>
</evidence>
<dbReference type="GO" id="GO:0019371">
    <property type="term" value="P:cyclooxygenase pathway"/>
    <property type="evidence" value="ECO:0007669"/>
    <property type="project" value="TreeGrafter"/>
</dbReference>
<evidence type="ECO:0000256" key="15">
    <source>
        <dbReference type="ARBA" id="ARBA00022723"/>
    </source>
</evidence>
<keyword evidence="24" id="KW-0472">Membrane</keyword>
<organism evidence="38 39">
    <name type="scientific">Tetraodon nigroviridis</name>
    <name type="common">Spotted green pufferfish</name>
    <name type="synonym">Chelonodon nigroviridis</name>
    <dbReference type="NCBI Taxonomy" id="99883"/>
    <lineage>
        <taxon>Eukaryota</taxon>
        <taxon>Metazoa</taxon>
        <taxon>Chordata</taxon>
        <taxon>Craniata</taxon>
        <taxon>Vertebrata</taxon>
        <taxon>Euteleostomi</taxon>
        <taxon>Actinopterygii</taxon>
        <taxon>Neopterygii</taxon>
        <taxon>Teleostei</taxon>
        <taxon>Neoteleostei</taxon>
        <taxon>Acanthomorphata</taxon>
        <taxon>Eupercaria</taxon>
        <taxon>Tetraodontiformes</taxon>
        <taxon>Tetradontoidea</taxon>
        <taxon>Tetraodontidae</taxon>
        <taxon>Tetraodon</taxon>
    </lineage>
</organism>
<evidence type="ECO:0000256" key="27">
    <source>
        <dbReference type="ARBA" id="ARBA00023180"/>
    </source>
</evidence>
<dbReference type="InterPro" id="IPR037120">
    <property type="entry name" value="Haem_peroxidase_sf_animal"/>
</dbReference>
<dbReference type="GO" id="GO:0004666">
    <property type="term" value="F:prostaglandin-endoperoxide synthase activity"/>
    <property type="evidence" value="ECO:0007669"/>
    <property type="project" value="UniProtKB-EC"/>
</dbReference>
<comment type="caution">
    <text evidence="36">Lacks conserved residue(s) required for the propagation of feature annotation.</text>
</comment>
<dbReference type="GO" id="GO:0046872">
    <property type="term" value="F:metal ion binding"/>
    <property type="evidence" value="ECO:0007669"/>
    <property type="project" value="UniProtKB-KW"/>
</dbReference>
<comment type="similarity">
    <text evidence="5">Belongs to the prostaglandin G/H synthase family.</text>
</comment>
<keyword evidence="25" id="KW-1015">Disulfide bond</keyword>